<dbReference type="PANTHER" id="PTHR46171">
    <property type="entry name" value="GH10160P"/>
    <property type="match status" value="1"/>
</dbReference>
<keyword evidence="1" id="KW-0862">Zinc</keyword>
<reference evidence="3 4" key="2">
    <citation type="submission" date="2016-08" db="EMBL/GenBank/DDBJ databases">
        <title>Pervasive Adenine N6-methylation of Active Genes in Fungi.</title>
        <authorList>
            <consortium name="DOE Joint Genome Institute"/>
            <person name="Mondo S.J."/>
            <person name="Dannebaum R.O."/>
            <person name="Kuo R.C."/>
            <person name="Labutti K."/>
            <person name="Haridas S."/>
            <person name="Kuo A."/>
            <person name="Salamov A."/>
            <person name="Ahrendt S.R."/>
            <person name="Lipzen A."/>
            <person name="Sullivan W."/>
            <person name="Andreopoulos W.B."/>
            <person name="Clum A."/>
            <person name="Lindquist E."/>
            <person name="Daum C."/>
            <person name="Ramamoorthy G.K."/>
            <person name="Gryganskyi A."/>
            <person name="Culley D."/>
            <person name="Magnuson J.K."/>
            <person name="James T.Y."/>
            <person name="O'Malley M.A."/>
            <person name="Stajich J.E."/>
            <person name="Spatafora J.W."/>
            <person name="Visel A."/>
            <person name="Grigoriev I.V."/>
        </authorList>
    </citation>
    <scope>NUCLEOTIDE SEQUENCE [LARGE SCALE GENOMIC DNA]</scope>
    <source>
        <strain evidence="4">finn</strain>
    </source>
</reference>
<organism evidence="3 4">
    <name type="scientific">Piromyces finnis</name>
    <dbReference type="NCBI Taxonomy" id="1754191"/>
    <lineage>
        <taxon>Eukaryota</taxon>
        <taxon>Fungi</taxon>
        <taxon>Fungi incertae sedis</taxon>
        <taxon>Chytridiomycota</taxon>
        <taxon>Chytridiomycota incertae sedis</taxon>
        <taxon>Neocallimastigomycetes</taxon>
        <taxon>Neocallimastigales</taxon>
        <taxon>Neocallimastigaceae</taxon>
        <taxon>Piromyces</taxon>
    </lineage>
</organism>
<dbReference type="GO" id="GO:0016567">
    <property type="term" value="P:protein ubiquitination"/>
    <property type="evidence" value="ECO:0007669"/>
    <property type="project" value="TreeGrafter"/>
</dbReference>
<reference evidence="3 4" key="1">
    <citation type="submission" date="2016-08" db="EMBL/GenBank/DDBJ databases">
        <title>Genomes of anaerobic fungi encode conserved fungal cellulosomes for biomass hydrolysis.</title>
        <authorList>
            <consortium name="DOE Joint Genome Institute"/>
            <person name="Haitjema C.H."/>
            <person name="Gilmore S.P."/>
            <person name="Henske J.K."/>
            <person name="Solomon K.V."/>
            <person name="De Groot R."/>
            <person name="Kuo A."/>
            <person name="Mondo S.J."/>
            <person name="Salamov A.A."/>
            <person name="Labutti K."/>
            <person name="Zhao Z."/>
            <person name="Chiniquy J."/>
            <person name="Barry K."/>
            <person name="Brewer H.M."/>
            <person name="Purvine S.O."/>
            <person name="Wright A.T."/>
            <person name="Boxma B."/>
            <person name="Van Alen T."/>
            <person name="Hackstein J.H."/>
            <person name="Baker S.E."/>
            <person name="Grigoriev I.V."/>
            <person name="O'Malley M.A."/>
        </authorList>
    </citation>
    <scope>NUCLEOTIDE SEQUENCE [LARGE SCALE GENOMIC DNA]</scope>
    <source>
        <strain evidence="4">finn</strain>
    </source>
</reference>
<dbReference type="GO" id="GO:0061630">
    <property type="term" value="F:ubiquitin protein ligase activity"/>
    <property type="evidence" value="ECO:0007669"/>
    <property type="project" value="TreeGrafter"/>
</dbReference>
<gene>
    <name evidence="3" type="ORF">BCR36DRAFT_365560</name>
</gene>
<dbReference type="Pfam" id="PF13639">
    <property type="entry name" value="zf-RING_2"/>
    <property type="match status" value="1"/>
</dbReference>
<dbReference type="Gene3D" id="3.30.40.10">
    <property type="entry name" value="Zinc/RING finger domain, C3HC4 (zinc finger)"/>
    <property type="match status" value="1"/>
</dbReference>
<dbReference type="OrthoDB" id="8062037at2759"/>
<dbReference type="PANTHER" id="PTHR46171:SF3">
    <property type="entry name" value="GH10160P"/>
    <property type="match status" value="1"/>
</dbReference>
<dbReference type="AlphaFoldDB" id="A0A1Y1VNJ1"/>
<dbReference type="GO" id="GO:0008270">
    <property type="term" value="F:zinc ion binding"/>
    <property type="evidence" value="ECO:0007669"/>
    <property type="project" value="UniProtKB-KW"/>
</dbReference>
<keyword evidence="1" id="KW-0863">Zinc-finger</keyword>
<dbReference type="InterPro" id="IPR013083">
    <property type="entry name" value="Znf_RING/FYVE/PHD"/>
</dbReference>
<keyword evidence="1" id="KW-0479">Metal-binding</keyword>
<evidence type="ECO:0000313" key="3">
    <source>
        <dbReference type="EMBL" id="ORX60975.1"/>
    </source>
</evidence>
<dbReference type="Proteomes" id="UP000193719">
    <property type="component" value="Unassembled WGS sequence"/>
</dbReference>
<dbReference type="PROSITE" id="PS50089">
    <property type="entry name" value="ZF_RING_2"/>
    <property type="match status" value="1"/>
</dbReference>
<evidence type="ECO:0000256" key="1">
    <source>
        <dbReference type="PROSITE-ProRule" id="PRU00175"/>
    </source>
</evidence>
<sequence>MYNHKYKNNINDKAELQRVNENRIPDFFDFDDFGAQNINTLYNSINDDFESPMFLNSRGYVMDLRNYVDDGELDDSYEGLLRLEERIGNVKHNLNKSQINKNKALKYDKDNKEIQETKCSICLLNYEKNDELRILLCTHSFHKECIDNWFKTSSTCPICRTDLKELKK</sequence>
<dbReference type="CDD" id="cd16461">
    <property type="entry name" value="RING-H2_EL5-like"/>
    <property type="match status" value="1"/>
</dbReference>
<evidence type="ECO:0000313" key="4">
    <source>
        <dbReference type="Proteomes" id="UP000193719"/>
    </source>
</evidence>
<accession>A0A1Y1VNJ1</accession>
<dbReference type="EMBL" id="MCFH01000001">
    <property type="protein sequence ID" value="ORX60975.1"/>
    <property type="molecule type" value="Genomic_DNA"/>
</dbReference>
<keyword evidence="4" id="KW-1185">Reference proteome</keyword>
<dbReference type="SMART" id="SM00184">
    <property type="entry name" value="RING"/>
    <property type="match status" value="1"/>
</dbReference>
<name>A0A1Y1VNJ1_9FUNG</name>
<protein>
    <recommendedName>
        <fullName evidence="2">RING-type domain-containing protein</fullName>
    </recommendedName>
</protein>
<dbReference type="SUPFAM" id="SSF57850">
    <property type="entry name" value="RING/U-box"/>
    <property type="match status" value="1"/>
</dbReference>
<feature type="domain" description="RING-type" evidence="2">
    <location>
        <begin position="119"/>
        <end position="160"/>
    </location>
</feature>
<comment type="caution">
    <text evidence="3">The sequence shown here is derived from an EMBL/GenBank/DDBJ whole genome shotgun (WGS) entry which is preliminary data.</text>
</comment>
<dbReference type="InterPro" id="IPR001841">
    <property type="entry name" value="Znf_RING"/>
</dbReference>
<dbReference type="STRING" id="1754191.A0A1Y1VNJ1"/>
<proteinExistence type="predicted"/>
<evidence type="ECO:0000259" key="2">
    <source>
        <dbReference type="PROSITE" id="PS50089"/>
    </source>
</evidence>